<feature type="transmembrane region" description="Helical" evidence="1">
    <location>
        <begin position="258"/>
        <end position="277"/>
    </location>
</feature>
<evidence type="ECO:0000256" key="2">
    <source>
        <dbReference type="NCBIfam" id="TIGR00210"/>
    </source>
</evidence>
<name>A0A4Z0D857_9FIRM</name>
<feature type="transmembrane region" description="Helical" evidence="1">
    <location>
        <begin position="104"/>
        <end position="126"/>
    </location>
</feature>
<dbReference type="GO" id="GO:0005886">
    <property type="term" value="C:plasma membrane"/>
    <property type="evidence" value="ECO:0007669"/>
    <property type="project" value="UniProtKB-SubCell"/>
</dbReference>
<feature type="transmembrane region" description="Helical" evidence="1">
    <location>
        <begin position="321"/>
        <end position="341"/>
    </location>
</feature>
<dbReference type="PANTHER" id="PTHR36178">
    <property type="entry name" value="SLR0625 PROTEIN"/>
    <property type="match status" value="1"/>
</dbReference>
<dbReference type="EMBL" id="SRIB01000003">
    <property type="protein sequence ID" value="TFZ41066.1"/>
    <property type="molecule type" value="Genomic_DNA"/>
</dbReference>
<keyword evidence="4" id="KW-1185">Reference proteome</keyword>
<organism evidence="3 4">
    <name type="scientific">Soehngenia longivitae</name>
    <dbReference type="NCBI Taxonomy" id="2562294"/>
    <lineage>
        <taxon>Bacteria</taxon>
        <taxon>Bacillati</taxon>
        <taxon>Bacillota</taxon>
        <taxon>Tissierellia</taxon>
        <taxon>Tissierellales</taxon>
        <taxon>Tissierellaceae</taxon>
        <taxon>Soehngenia</taxon>
    </lineage>
</organism>
<keyword evidence="1" id="KW-0029">Amino-acid transport</keyword>
<keyword evidence="1" id="KW-0813">Transport</keyword>
<keyword evidence="1" id="KW-0769">Symport</keyword>
<dbReference type="GO" id="GO:0015813">
    <property type="term" value="P:L-glutamate transmembrane transport"/>
    <property type="evidence" value="ECO:0007669"/>
    <property type="project" value="UniProtKB-UniRule"/>
</dbReference>
<comment type="subcellular location">
    <subcellularLocation>
        <location evidence="1">Cell membrane</location>
        <topology evidence="1">Multi-pass membrane protein</topology>
    </subcellularLocation>
</comment>
<feature type="transmembrane region" description="Helical" evidence="1">
    <location>
        <begin position="348"/>
        <end position="365"/>
    </location>
</feature>
<feature type="transmembrane region" description="Helical" evidence="1">
    <location>
        <begin position="169"/>
        <end position="194"/>
    </location>
</feature>
<feature type="transmembrane region" description="Helical" evidence="1">
    <location>
        <begin position="289"/>
        <end position="309"/>
    </location>
</feature>
<keyword evidence="1" id="KW-0915">Sodium</keyword>
<keyword evidence="1" id="KW-0472">Membrane</keyword>
<keyword evidence="1" id="KW-1133">Transmembrane helix</keyword>
<keyword evidence="1" id="KW-0739">Sodium transport</keyword>
<proteinExistence type="inferred from homology"/>
<sequence length="413" mass="44797">MQFDIIEGINTLSLDLIATLALSVLLLMLGYAIRGRIKFLQKFCIPAPVIGGLLFSIIVFILRQNKVAYIQMDTVLQTPLMIMFFTTVGITGSFKVIKKGGKILIIYWALTSLLAVIQNFIGISIAKLTDINPMFGIMAGSVSMIGGHGGAAAFGETAEKVMGVSGSTAVAMAAATFGLISGSLIGGPIARFLIEKHKLKARDSEIVLEETTKEESKYPMDYTGIMFNLTIIVTIMVIGSIISNAFTSFIKSIGLGEIVLPAYVGAMFVAIIFRNINDKFHWFDLDYNIIDIMGDVSLGIFLSMALMTLKLWELIGVAGPMFIILFAQVLFISFYTIFIVFRLCGKDYDAAVMVSGMCGHGLGATPNAMANMNSVTSNYGYSAKAFLIVPLVGSFLVDMVNIPNVLTFMNLIM</sequence>
<evidence type="ECO:0000313" key="4">
    <source>
        <dbReference type="Proteomes" id="UP000298381"/>
    </source>
</evidence>
<gene>
    <name evidence="3" type="primary">gltS</name>
    <name evidence="3" type="ORF">E4100_02925</name>
</gene>
<accession>A0A4Z0D857</accession>
<feature type="transmembrane region" description="Helical" evidence="1">
    <location>
        <begin position="225"/>
        <end position="246"/>
    </location>
</feature>
<dbReference type="HAMAP" id="MF_02062">
    <property type="entry name" value="GltS"/>
    <property type="match status" value="1"/>
</dbReference>
<comment type="function">
    <text evidence="1">Catalyzes the sodium-dependent transport of glutamate.</text>
</comment>
<dbReference type="Proteomes" id="UP000298381">
    <property type="component" value="Unassembled WGS sequence"/>
</dbReference>
<comment type="similarity">
    <text evidence="1">Belongs to the glutamate:Na(+) symporter (ESS) (TC 2.A.27) family.</text>
</comment>
<feature type="transmembrane region" description="Helical" evidence="1">
    <location>
        <begin position="12"/>
        <end position="31"/>
    </location>
</feature>
<dbReference type="OrthoDB" id="4921038at2"/>
<evidence type="ECO:0000256" key="1">
    <source>
        <dbReference type="HAMAP-Rule" id="MF_02062"/>
    </source>
</evidence>
<feature type="transmembrane region" description="Helical" evidence="1">
    <location>
        <begin position="43"/>
        <end position="62"/>
    </location>
</feature>
<dbReference type="GO" id="GO:0015501">
    <property type="term" value="F:glutamate:sodium symporter activity"/>
    <property type="evidence" value="ECO:0007669"/>
    <property type="project" value="UniProtKB-UniRule"/>
</dbReference>
<reference evidence="3 4" key="1">
    <citation type="submission" date="2019-03" db="EMBL/GenBank/DDBJ databases">
        <title>Draft genome sequence data and analysis of a Fermenting Bacterium, Soehngenia longevitae strain 1933PT, isolated from petroleum reservoir in Azerbaijan.</title>
        <authorList>
            <person name="Grouzdev D.S."/>
            <person name="Bidzhieva S.K."/>
            <person name="Sokolova D.S."/>
            <person name="Tourova T.P."/>
            <person name="Poltaraus A.B."/>
            <person name="Nazina T.N."/>
        </authorList>
    </citation>
    <scope>NUCLEOTIDE SEQUENCE [LARGE SCALE GENOMIC DNA]</scope>
    <source>
        <strain evidence="3 4">1933P</strain>
    </source>
</reference>
<dbReference type="AlphaFoldDB" id="A0A4Z0D857"/>
<keyword evidence="1" id="KW-0812">Transmembrane</keyword>
<keyword evidence="1" id="KW-0406">Ion transport</keyword>
<keyword evidence="1" id="KW-1003">Cell membrane</keyword>
<protein>
    <recommendedName>
        <fullName evidence="1 2">Sodium/glutamate symporter</fullName>
    </recommendedName>
</protein>
<dbReference type="NCBIfam" id="TIGR00210">
    <property type="entry name" value="gltS"/>
    <property type="match status" value="1"/>
</dbReference>
<comment type="caution">
    <text evidence="3">The sequence shown here is derived from an EMBL/GenBank/DDBJ whole genome shotgun (WGS) entry which is preliminary data.</text>
</comment>
<dbReference type="Pfam" id="PF03616">
    <property type="entry name" value="Glt_symporter"/>
    <property type="match status" value="1"/>
</dbReference>
<feature type="transmembrane region" description="Helical" evidence="1">
    <location>
        <begin position="385"/>
        <end position="412"/>
    </location>
</feature>
<evidence type="ECO:0000313" key="3">
    <source>
        <dbReference type="EMBL" id="TFZ41066.1"/>
    </source>
</evidence>
<dbReference type="InterPro" id="IPR004445">
    <property type="entry name" value="GltS"/>
</dbReference>
<feature type="transmembrane region" description="Helical" evidence="1">
    <location>
        <begin position="74"/>
        <end position="97"/>
    </location>
</feature>
<dbReference type="PANTHER" id="PTHR36178:SF1">
    <property type="entry name" value="SODIUM_GLUTAMATE SYMPORTER"/>
    <property type="match status" value="1"/>
</dbReference>
<dbReference type="RefSeq" id="WP_135270547.1">
    <property type="nucleotide sequence ID" value="NZ_SRIB01000003.1"/>
</dbReference>